<organism evidence="1">
    <name type="scientific">Rosellinia necatrix</name>
    <name type="common">White root-rot fungus</name>
    <dbReference type="NCBI Taxonomy" id="77044"/>
    <lineage>
        <taxon>Eukaryota</taxon>
        <taxon>Fungi</taxon>
        <taxon>Dikarya</taxon>
        <taxon>Ascomycota</taxon>
        <taxon>Pezizomycotina</taxon>
        <taxon>Sordariomycetes</taxon>
        <taxon>Xylariomycetidae</taxon>
        <taxon>Xylariales</taxon>
        <taxon>Xylariaceae</taxon>
        <taxon>Rosellinia</taxon>
    </lineage>
</organism>
<name>A0A1S8A992_ROSNE</name>
<sequence>MSTQQAPSSSKPVLSKPVLSRQALHGSAHTTYEASFGTESVSLSTLVVRASAGHHQRKKACEAHDSLPFSASVETTPLAGVRVRRRGPPSSFMRSRSLASHRPFPAALPTAMLTRIQCRRRAMGGAHGHECLGGGGNTGHVPSHLMVGIPRTGPSTIVDHGRLCLLSLQTMNAMSQRAHRRGSTDALAALPKSLPTPGFSTSISCIIPRLISLRPEWCDPVHLVKPSSQRALDCHGSCLILAAMNASTRAPMLQKRHPEHHVGRQPRA</sequence>
<evidence type="ECO:0000313" key="2">
    <source>
        <dbReference type="Proteomes" id="UP000054516"/>
    </source>
</evidence>
<dbReference type="EMBL" id="DF977471">
    <property type="protein sequence ID" value="GAW26290.1"/>
    <property type="molecule type" value="Genomic_DNA"/>
</dbReference>
<keyword evidence="2" id="KW-1185">Reference proteome</keyword>
<dbReference type="AlphaFoldDB" id="A0A1S8A992"/>
<gene>
    <name evidence="1" type="ORF">SAMD00023353_2601570</name>
</gene>
<protein>
    <submittedName>
        <fullName evidence="1">Uncharacterized protein</fullName>
    </submittedName>
</protein>
<dbReference type="Proteomes" id="UP000054516">
    <property type="component" value="Unassembled WGS sequence"/>
</dbReference>
<evidence type="ECO:0000313" key="1">
    <source>
        <dbReference type="EMBL" id="GAW26290.1"/>
    </source>
</evidence>
<reference evidence="1" key="1">
    <citation type="submission" date="2016-03" db="EMBL/GenBank/DDBJ databases">
        <title>Draft genome sequence of Rosellinia necatrix.</title>
        <authorList>
            <person name="Kanematsu S."/>
        </authorList>
    </citation>
    <scope>NUCLEOTIDE SEQUENCE [LARGE SCALE GENOMIC DNA]</scope>
    <source>
        <strain evidence="1">W97</strain>
    </source>
</reference>
<accession>A0A1S8A992</accession>
<proteinExistence type="predicted"/>